<organism evidence="1 2">
    <name type="scientific">Leptotrombidium deliense</name>
    <dbReference type="NCBI Taxonomy" id="299467"/>
    <lineage>
        <taxon>Eukaryota</taxon>
        <taxon>Metazoa</taxon>
        <taxon>Ecdysozoa</taxon>
        <taxon>Arthropoda</taxon>
        <taxon>Chelicerata</taxon>
        <taxon>Arachnida</taxon>
        <taxon>Acari</taxon>
        <taxon>Acariformes</taxon>
        <taxon>Trombidiformes</taxon>
        <taxon>Prostigmata</taxon>
        <taxon>Anystina</taxon>
        <taxon>Parasitengona</taxon>
        <taxon>Trombiculoidea</taxon>
        <taxon>Trombiculidae</taxon>
        <taxon>Leptotrombidium</taxon>
    </lineage>
</organism>
<evidence type="ECO:0000313" key="1">
    <source>
        <dbReference type="EMBL" id="RWS25409.1"/>
    </source>
</evidence>
<evidence type="ECO:0000313" key="2">
    <source>
        <dbReference type="Proteomes" id="UP000288716"/>
    </source>
</evidence>
<dbReference type="EMBL" id="NCKV01003737">
    <property type="protein sequence ID" value="RWS25409.1"/>
    <property type="molecule type" value="Genomic_DNA"/>
</dbReference>
<gene>
    <name evidence="1" type="ORF">B4U80_07413</name>
</gene>
<dbReference type="InterPro" id="IPR007577">
    <property type="entry name" value="GlycoTrfase_DXD_sugar-bd_CS"/>
</dbReference>
<keyword evidence="2" id="KW-1185">Reference proteome</keyword>
<dbReference type="Proteomes" id="UP000288716">
    <property type="component" value="Unassembled WGS sequence"/>
</dbReference>
<dbReference type="VEuPathDB" id="VectorBase:LDEU006631"/>
<reference evidence="1 2" key="1">
    <citation type="journal article" date="2018" name="Gigascience">
        <title>Genomes of trombidid mites reveal novel predicted allergens and laterally-transferred genes associated with secondary metabolism.</title>
        <authorList>
            <person name="Dong X."/>
            <person name="Chaisiri K."/>
            <person name="Xia D."/>
            <person name="Armstrong S.D."/>
            <person name="Fang Y."/>
            <person name="Donnelly M.J."/>
            <person name="Kadowaki T."/>
            <person name="McGarry J.W."/>
            <person name="Darby A.C."/>
            <person name="Makepeace B.L."/>
        </authorList>
    </citation>
    <scope>NUCLEOTIDE SEQUENCE [LARGE SCALE GENOMIC DNA]</scope>
    <source>
        <strain evidence="1">UoL-UT</strain>
    </source>
</reference>
<proteinExistence type="predicted"/>
<dbReference type="PANTHER" id="PTHR46830">
    <property type="entry name" value="TRANSFERASE, PUTATIVE-RELATED"/>
    <property type="match status" value="1"/>
</dbReference>
<dbReference type="Gene3D" id="3.90.550.20">
    <property type="match status" value="1"/>
</dbReference>
<accession>A0A443SD03</accession>
<dbReference type="SUPFAM" id="SSF53448">
    <property type="entry name" value="Nucleotide-diphospho-sugar transferases"/>
    <property type="match status" value="1"/>
</dbReference>
<dbReference type="AlphaFoldDB" id="A0A443SD03"/>
<dbReference type="Pfam" id="PF04488">
    <property type="entry name" value="Gly_transf_sug"/>
    <property type="match status" value="1"/>
</dbReference>
<dbReference type="InterPro" id="IPR029044">
    <property type="entry name" value="Nucleotide-diphossugar_trans"/>
</dbReference>
<dbReference type="PANTHER" id="PTHR46830:SF1">
    <property type="entry name" value="ALPHA-1,4-N-ACETYLGLUCOSAMINYLTRANSFERASE"/>
    <property type="match status" value="1"/>
</dbReference>
<name>A0A443SD03_9ACAR</name>
<sequence length="288" mass="34451">MWLKRRRTFTQFAQILNREYLDFEWMASKYSNLNETGFSEDIVPDIVHMVRFENHFLDFVTYISIKSILKNHKPKQLYIHCDCDDLKGKYWDLIDKSIITVRNIERPKFIFGQKLSSVFHASDVTRIKVLMDFGGIFVDNDVFVVKSLKPFLKFEFAIGWPMNDFLGTQVLVAHRSARFLKLWFDSYKDYKPFEWYYNAGELPTNNILKKNPRLVHRVPEAFGVHNLVDYLYNKNVPENEWKSKFYAIHLLERHRSYLLPKQTIRLFNEHNIYNYSKTFGSMARSVLT</sequence>
<comment type="caution">
    <text evidence="1">The sequence shown here is derived from an EMBL/GenBank/DDBJ whole genome shotgun (WGS) entry which is preliminary data.</text>
</comment>
<protein>
    <submittedName>
        <fullName evidence="1">Uncharacterized protein</fullName>
    </submittedName>
</protein>
<dbReference type="OrthoDB" id="409543at2759"/>